<dbReference type="PROSITE" id="PS00134">
    <property type="entry name" value="TRYPSIN_HIS"/>
    <property type="match status" value="1"/>
</dbReference>
<dbReference type="GeneID" id="105227476"/>
<dbReference type="InterPro" id="IPR001314">
    <property type="entry name" value="Peptidase_S1A"/>
</dbReference>
<dbReference type="PANTHER" id="PTHR24276">
    <property type="entry name" value="POLYSERASE-RELATED"/>
    <property type="match status" value="1"/>
</dbReference>
<dbReference type="Pfam" id="PF00089">
    <property type="entry name" value="Trypsin"/>
    <property type="match status" value="1"/>
</dbReference>
<dbReference type="PRINTS" id="PR00722">
    <property type="entry name" value="CHYMOTRYPSIN"/>
</dbReference>
<dbReference type="Gene3D" id="2.40.10.10">
    <property type="entry name" value="Trypsin-like serine proteases"/>
    <property type="match status" value="1"/>
</dbReference>
<dbReference type="CDD" id="cd00190">
    <property type="entry name" value="Tryp_SPc"/>
    <property type="match status" value="1"/>
</dbReference>
<feature type="chain" id="PRO_5045192127" evidence="6">
    <location>
        <begin position="30"/>
        <end position="266"/>
    </location>
</feature>
<dbReference type="SUPFAM" id="SSF50494">
    <property type="entry name" value="Trypsin-like serine proteases"/>
    <property type="match status" value="1"/>
</dbReference>
<proteinExistence type="inferred from homology"/>
<evidence type="ECO:0000313" key="9">
    <source>
        <dbReference type="RefSeq" id="XP_011205127.2"/>
    </source>
</evidence>
<dbReference type="KEGG" id="bdr:105227476"/>
<keyword evidence="6" id="KW-0732">Signal</keyword>
<keyword evidence="2 9" id="KW-0645">Protease</keyword>
<evidence type="ECO:0000256" key="3">
    <source>
        <dbReference type="ARBA" id="ARBA00022801"/>
    </source>
</evidence>
<feature type="domain" description="Peptidase S1" evidence="7">
    <location>
        <begin position="43"/>
        <end position="260"/>
    </location>
</feature>
<keyword evidence="4" id="KW-0720">Serine protease</keyword>
<dbReference type="InterPro" id="IPR001254">
    <property type="entry name" value="Trypsin_dom"/>
</dbReference>
<keyword evidence="3" id="KW-0378">Hydrolase</keyword>
<evidence type="ECO:0000256" key="1">
    <source>
        <dbReference type="ARBA" id="ARBA00007664"/>
    </source>
</evidence>
<dbReference type="PANTHER" id="PTHR24276:SF91">
    <property type="entry name" value="AT26814P-RELATED"/>
    <property type="match status" value="1"/>
</dbReference>
<evidence type="ECO:0000256" key="6">
    <source>
        <dbReference type="SAM" id="SignalP"/>
    </source>
</evidence>
<dbReference type="Proteomes" id="UP001652620">
    <property type="component" value="Chromosome 4"/>
</dbReference>
<reference evidence="9" key="1">
    <citation type="submission" date="2025-08" db="UniProtKB">
        <authorList>
            <consortium name="RefSeq"/>
        </authorList>
    </citation>
    <scope>IDENTIFICATION</scope>
    <source>
        <tissue evidence="9">Adult</tissue>
    </source>
</reference>
<keyword evidence="5" id="KW-1015">Disulfide bond</keyword>
<dbReference type="InterPro" id="IPR043504">
    <property type="entry name" value="Peptidase_S1_PA_chymotrypsin"/>
</dbReference>
<dbReference type="InterPro" id="IPR018114">
    <property type="entry name" value="TRYPSIN_HIS"/>
</dbReference>
<dbReference type="InParanoid" id="A0A6I9V827"/>
<keyword evidence="8" id="KW-1185">Reference proteome</keyword>
<evidence type="ECO:0000256" key="2">
    <source>
        <dbReference type="ARBA" id="ARBA00022670"/>
    </source>
</evidence>
<gene>
    <name evidence="9" type="primary">LOC105227476</name>
</gene>
<dbReference type="PROSITE" id="PS50240">
    <property type="entry name" value="TRYPSIN_DOM"/>
    <property type="match status" value="1"/>
</dbReference>
<dbReference type="GO" id="GO:0004252">
    <property type="term" value="F:serine-type endopeptidase activity"/>
    <property type="evidence" value="ECO:0007669"/>
    <property type="project" value="InterPro"/>
</dbReference>
<evidence type="ECO:0000256" key="4">
    <source>
        <dbReference type="ARBA" id="ARBA00022825"/>
    </source>
</evidence>
<dbReference type="OrthoDB" id="60866at2759"/>
<comment type="similarity">
    <text evidence="1">Belongs to the peptidase S1 family.</text>
</comment>
<name>A0A6I9V827_BACDO</name>
<dbReference type="RefSeq" id="XP_011205127.2">
    <property type="nucleotide sequence ID" value="XM_011206825.4"/>
</dbReference>
<dbReference type="AlphaFoldDB" id="A0A6I9V827"/>
<accession>A0A6I9V827</accession>
<dbReference type="GO" id="GO:0006508">
    <property type="term" value="P:proteolysis"/>
    <property type="evidence" value="ECO:0007669"/>
    <property type="project" value="UniProtKB-KW"/>
</dbReference>
<evidence type="ECO:0000259" key="7">
    <source>
        <dbReference type="PROSITE" id="PS50240"/>
    </source>
</evidence>
<dbReference type="InterPro" id="IPR009003">
    <property type="entry name" value="Peptidase_S1_PA"/>
</dbReference>
<feature type="signal peptide" evidence="6">
    <location>
        <begin position="1"/>
        <end position="29"/>
    </location>
</feature>
<dbReference type="SMART" id="SM00020">
    <property type="entry name" value="Tryp_SPc"/>
    <property type="match status" value="1"/>
</dbReference>
<evidence type="ECO:0000256" key="5">
    <source>
        <dbReference type="ARBA" id="ARBA00023157"/>
    </source>
</evidence>
<protein>
    <submittedName>
        <fullName evidence="9">Serine protease SP24D</fullName>
    </submittedName>
</protein>
<dbReference type="InterPro" id="IPR050430">
    <property type="entry name" value="Peptidase_S1"/>
</dbReference>
<sequence>MRFTILSMDYRSFCIKLFIAFCLVAEATQNENGTAEIRPSPRILGGLIAATGQFPYQVSVRINKQHVCGGALLSPTFVLTAAHCVDNVDEKFLGVQAGTVSRTDGGVYRAVSNAIIHPKYGFDNDIALLQLVTPFDYSDVIKGIAVATADVPAGASVIISGWGRTYEGSPLSNKLLYTRSLTTLKSDDCATAEGTINPSELCLLSPQSKGFCDGDDGGPVVYRNILIGIASYNANTCGTTTKGGFTKASYYKAWIQAIIAAYSLDD</sequence>
<evidence type="ECO:0000313" key="8">
    <source>
        <dbReference type="Proteomes" id="UP001652620"/>
    </source>
</evidence>
<organism evidence="8 9">
    <name type="scientific">Bactrocera dorsalis</name>
    <name type="common">Oriental fruit fly</name>
    <name type="synonym">Dacus dorsalis</name>
    <dbReference type="NCBI Taxonomy" id="27457"/>
    <lineage>
        <taxon>Eukaryota</taxon>
        <taxon>Metazoa</taxon>
        <taxon>Ecdysozoa</taxon>
        <taxon>Arthropoda</taxon>
        <taxon>Hexapoda</taxon>
        <taxon>Insecta</taxon>
        <taxon>Pterygota</taxon>
        <taxon>Neoptera</taxon>
        <taxon>Endopterygota</taxon>
        <taxon>Diptera</taxon>
        <taxon>Brachycera</taxon>
        <taxon>Muscomorpha</taxon>
        <taxon>Tephritoidea</taxon>
        <taxon>Tephritidae</taxon>
        <taxon>Bactrocera</taxon>
        <taxon>Bactrocera</taxon>
    </lineage>
</organism>